<comment type="caution">
    <text evidence="1">The sequence shown here is derived from an EMBL/GenBank/DDBJ whole genome shotgun (WGS) entry which is preliminary data.</text>
</comment>
<dbReference type="Proteomes" id="UP001458880">
    <property type="component" value="Unassembled WGS sequence"/>
</dbReference>
<evidence type="ECO:0000313" key="2">
    <source>
        <dbReference type="Proteomes" id="UP001458880"/>
    </source>
</evidence>
<reference evidence="1 2" key="1">
    <citation type="journal article" date="2024" name="BMC Genomics">
        <title>De novo assembly and annotation of Popillia japonica's genome with initial clues to its potential as an invasive pest.</title>
        <authorList>
            <person name="Cucini C."/>
            <person name="Boschi S."/>
            <person name="Funari R."/>
            <person name="Cardaioli E."/>
            <person name="Iannotti N."/>
            <person name="Marturano G."/>
            <person name="Paoli F."/>
            <person name="Bruttini M."/>
            <person name="Carapelli A."/>
            <person name="Frati F."/>
            <person name="Nardi F."/>
        </authorList>
    </citation>
    <scope>NUCLEOTIDE SEQUENCE [LARGE SCALE GENOMIC DNA]</scope>
    <source>
        <strain evidence="1">DMR45628</strain>
    </source>
</reference>
<protein>
    <submittedName>
        <fullName evidence="1">Uncharacterized protein</fullName>
    </submittedName>
</protein>
<accession>A0AAW1MCQ5</accession>
<organism evidence="1 2">
    <name type="scientific">Popillia japonica</name>
    <name type="common">Japanese beetle</name>
    <dbReference type="NCBI Taxonomy" id="7064"/>
    <lineage>
        <taxon>Eukaryota</taxon>
        <taxon>Metazoa</taxon>
        <taxon>Ecdysozoa</taxon>
        <taxon>Arthropoda</taxon>
        <taxon>Hexapoda</taxon>
        <taxon>Insecta</taxon>
        <taxon>Pterygota</taxon>
        <taxon>Neoptera</taxon>
        <taxon>Endopterygota</taxon>
        <taxon>Coleoptera</taxon>
        <taxon>Polyphaga</taxon>
        <taxon>Scarabaeiformia</taxon>
        <taxon>Scarabaeidae</taxon>
        <taxon>Rutelinae</taxon>
        <taxon>Popillia</taxon>
    </lineage>
</organism>
<dbReference type="AlphaFoldDB" id="A0AAW1MCQ5"/>
<gene>
    <name evidence="1" type="ORF">QE152_g7663</name>
</gene>
<proteinExistence type="predicted"/>
<evidence type="ECO:0000313" key="1">
    <source>
        <dbReference type="EMBL" id="KAK9744512.1"/>
    </source>
</evidence>
<sequence length="167" mass="19219">MANVPCTLLVKSLNEVDLPQEMLYVICKQLFRYGVRALSTRGAYISVSLTYSPKGETLTKKFGNLPIEYVRLALETTEEINLFEEGLKRFKFQLRDDNEIEDGPSLPKIKCNVIPKANESTKHKKVKMLENRLLKPASSTSIREVIREVYDDDALDFNSQKFHYEVL</sequence>
<keyword evidence="2" id="KW-1185">Reference proteome</keyword>
<name>A0AAW1MCQ5_POPJA</name>
<dbReference type="EMBL" id="JASPKY010000057">
    <property type="protein sequence ID" value="KAK9744512.1"/>
    <property type="molecule type" value="Genomic_DNA"/>
</dbReference>